<dbReference type="Proteomes" id="UP001500460">
    <property type="component" value="Unassembled WGS sequence"/>
</dbReference>
<evidence type="ECO:0008006" key="4">
    <source>
        <dbReference type="Google" id="ProtNLM"/>
    </source>
</evidence>
<reference evidence="2 3" key="1">
    <citation type="journal article" date="2019" name="Int. J. Syst. Evol. Microbiol.">
        <title>The Global Catalogue of Microorganisms (GCM) 10K type strain sequencing project: providing services to taxonomists for standard genome sequencing and annotation.</title>
        <authorList>
            <consortium name="The Broad Institute Genomics Platform"/>
            <consortium name="The Broad Institute Genome Sequencing Center for Infectious Disease"/>
            <person name="Wu L."/>
            <person name="Ma J."/>
        </authorList>
    </citation>
    <scope>NUCLEOTIDE SEQUENCE [LARGE SCALE GENOMIC DNA]</scope>
    <source>
        <strain evidence="2 3">JCM 6922</strain>
    </source>
</reference>
<keyword evidence="3" id="KW-1185">Reference proteome</keyword>
<name>A0ABN3JAF0_9ACTN</name>
<accession>A0ABN3JAF0</accession>
<evidence type="ECO:0000256" key="1">
    <source>
        <dbReference type="SAM" id="MobiDB-lite"/>
    </source>
</evidence>
<protein>
    <recommendedName>
        <fullName evidence="4">Secreted protein</fullName>
    </recommendedName>
</protein>
<gene>
    <name evidence="2" type="ORF">GCM10010421_08660</name>
</gene>
<comment type="caution">
    <text evidence="2">The sequence shown here is derived from an EMBL/GenBank/DDBJ whole genome shotgun (WGS) entry which is preliminary data.</text>
</comment>
<sequence>MSAGSTAVPGATLPYGAVQDRRVHAVQDRRVQDRVGRGRPRMKVVRDARTEEGRDGRGVAERERDGRFDQRHPGVLRRVGEGFGHLQLALVDRRGHVEAAGRCRAGGRLGVPAPAARQPPSRERAVGDHPVP</sequence>
<dbReference type="EMBL" id="BAAATK010000004">
    <property type="protein sequence ID" value="GAA2424439.1"/>
    <property type="molecule type" value="Genomic_DNA"/>
</dbReference>
<feature type="region of interest" description="Disordered" evidence="1">
    <location>
        <begin position="47"/>
        <end position="72"/>
    </location>
</feature>
<feature type="compositionally biased region" description="Basic and acidic residues" evidence="1">
    <location>
        <begin position="120"/>
        <end position="132"/>
    </location>
</feature>
<organism evidence="2 3">
    <name type="scientific">Streptomyces glaucus</name>
    <dbReference type="NCBI Taxonomy" id="284029"/>
    <lineage>
        <taxon>Bacteria</taxon>
        <taxon>Bacillati</taxon>
        <taxon>Actinomycetota</taxon>
        <taxon>Actinomycetes</taxon>
        <taxon>Kitasatosporales</taxon>
        <taxon>Streptomycetaceae</taxon>
        <taxon>Streptomyces</taxon>
    </lineage>
</organism>
<proteinExistence type="predicted"/>
<evidence type="ECO:0000313" key="3">
    <source>
        <dbReference type="Proteomes" id="UP001500460"/>
    </source>
</evidence>
<evidence type="ECO:0000313" key="2">
    <source>
        <dbReference type="EMBL" id="GAA2424439.1"/>
    </source>
</evidence>
<feature type="region of interest" description="Disordered" evidence="1">
    <location>
        <begin position="106"/>
        <end position="132"/>
    </location>
</feature>